<keyword evidence="1" id="KW-1133">Transmembrane helix</keyword>
<evidence type="ECO:0000256" key="1">
    <source>
        <dbReference type="SAM" id="Phobius"/>
    </source>
</evidence>
<accession>A0A0F9W209</accession>
<keyword evidence="1" id="KW-0472">Membrane</keyword>
<gene>
    <name evidence="2" type="ORF">LCGC14_0413940</name>
</gene>
<dbReference type="EMBL" id="LAZR01000369">
    <property type="protein sequence ID" value="KKN72108.1"/>
    <property type="molecule type" value="Genomic_DNA"/>
</dbReference>
<feature type="transmembrane region" description="Helical" evidence="1">
    <location>
        <begin position="43"/>
        <end position="63"/>
    </location>
</feature>
<dbReference type="AlphaFoldDB" id="A0A0F9W209"/>
<proteinExistence type="predicted"/>
<sequence length="130" mass="14386">MDEKTQELVNSVGQKVLDWAEATESFTVEQAPLLAQEIVRYGILNNLLQLAFFLIVPSIMISLSYRFGTSKDVWQTDPTPKGIACIISGVFGCFFSVIGLVVCSKDAVPNLCKALVAPRLYIIEQISRLM</sequence>
<organism evidence="2">
    <name type="scientific">marine sediment metagenome</name>
    <dbReference type="NCBI Taxonomy" id="412755"/>
    <lineage>
        <taxon>unclassified sequences</taxon>
        <taxon>metagenomes</taxon>
        <taxon>ecological metagenomes</taxon>
    </lineage>
</organism>
<name>A0A0F9W209_9ZZZZ</name>
<comment type="caution">
    <text evidence="2">The sequence shown here is derived from an EMBL/GenBank/DDBJ whole genome shotgun (WGS) entry which is preliminary data.</text>
</comment>
<protein>
    <submittedName>
        <fullName evidence="2">Uncharacterized protein</fullName>
    </submittedName>
</protein>
<keyword evidence="1" id="KW-0812">Transmembrane</keyword>
<feature type="transmembrane region" description="Helical" evidence="1">
    <location>
        <begin position="83"/>
        <end position="102"/>
    </location>
</feature>
<evidence type="ECO:0000313" key="2">
    <source>
        <dbReference type="EMBL" id="KKN72108.1"/>
    </source>
</evidence>
<reference evidence="2" key="1">
    <citation type="journal article" date="2015" name="Nature">
        <title>Complex archaea that bridge the gap between prokaryotes and eukaryotes.</title>
        <authorList>
            <person name="Spang A."/>
            <person name="Saw J.H."/>
            <person name="Jorgensen S.L."/>
            <person name="Zaremba-Niedzwiedzka K."/>
            <person name="Martijn J."/>
            <person name="Lind A.E."/>
            <person name="van Eijk R."/>
            <person name="Schleper C."/>
            <person name="Guy L."/>
            <person name="Ettema T.J."/>
        </authorList>
    </citation>
    <scope>NUCLEOTIDE SEQUENCE</scope>
</reference>